<dbReference type="PANTHER" id="PTHR46091">
    <property type="entry name" value="BLR7054 PROTEIN"/>
    <property type="match status" value="1"/>
</dbReference>
<dbReference type="Pfam" id="PF13450">
    <property type="entry name" value="NAD_binding_8"/>
    <property type="match status" value="1"/>
</dbReference>
<accession>A0A7J7J6M5</accession>
<keyword evidence="4" id="KW-0274">FAD</keyword>
<comment type="similarity">
    <text evidence="1">Belongs to the carotenoid/retinoid oxidoreductase family. CrtISO subfamily.</text>
</comment>
<dbReference type="InterPro" id="IPR036188">
    <property type="entry name" value="FAD/NAD-bd_sf"/>
</dbReference>
<dbReference type="InterPro" id="IPR052206">
    <property type="entry name" value="Retinol_saturase"/>
</dbReference>
<evidence type="ECO:0000313" key="7">
    <source>
        <dbReference type="EMBL" id="KAF6021803.1"/>
    </source>
</evidence>
<dbReference type="OrthoDB" id="38045at2759"/>
<dbReference type="Proteomes" id="UP000593567">
    <property type="component" value="Unassembled WGS sequence"/>
</dbReference>
<dbReference type="PANTHER" id="PTHR46091:SF3">
    <property type="entry name" value="AMINE OXIDASE DOMAIN-CONTAINING PROTEIN"/>
    <property type="match status" value="1"/>
</dbReference>
<reference evidence="7" key="1">
    <citation type="submission" date="2020-06" db="EMBL/GenBank/DDBJ databases">
        <title>Draft genome of Bugula neritina, a colonial animal packing powerful symbionts and potential medicines.</title>
        <authorList>
            <person name="Rayko M."/>
        </authorList>
    </citation>
    <scope>NUCLEOTIDE SEQUENCE [LARGE SCALE GENOMIC DNA]</scope>
    <source>
        <strain evidence="7">Kwan_BN1</strain>
    </source>
</reference>
<gene>
    <name evidence="7" type="ORF">EB796_019880</name>
</gene>
<keyword evidence="2" id="KW-0285">Flavoprotein</keyword>
<dbReference type="AlphaFoldDB" id="A0A7J7J6M5"/>
<evidence type="ECO:0000256" key="4">
    <source>
        <dbReference type="ARBA" id="ARBA00022827"/>
    </source>
</evidence>
<evidence type="ECO:0000256" key="6">
    <source>
        <dbReference type="ARBA" id="ARBA00023027"/>
    </source>
</evidence>
<dbReference type="EMBL" id="VXIV02002959">
    <property type="protein sequence ID" value="KAF6021803.1"/>
    <property type="molecule type" value="Genomic_DNA"/>
</dbReference>
<evidence type="ECO:0000256" key="1">
    <source>
        <dbReference type="ARBA" id="ARBA00005855"/>
    </source>
</evidence>
<evidence type="ECO:0000256" key="3">
    <source>
        <dbReference type="ARBA" id="ARBA00022729"/>
    </source>
</evidence>
<keyword evidence="5" id="KW-0521">NADP</keyword>
<proteinExistence type="inferred from homology"/>
<sequence length="592" mass="65618">MFTKGKPGKNPFLGDCRKPSQSFVHDKAERDKILKQGFTRKKVPENLDAIVIGSGISGLTTASLLAKAGKKVLVLEQHDQAGGCCHTFVEKGFEFDSGIHYIGEMQHRTLGRTLFEQISDGQVQWAPLEQNFDTVALGEPGKAKLYPLLSGKKEFRQSLVDNFPDEVKAIDKYFDMLKKARGLFLYFVMLKTLPTRLVDWIIKLRLLNIFTSYELKAVLAYCYGDYGTSPDQSSVLMHAVLINHFSYASSYPVGGASEIAFHIIPVIERSLGRVLVRANVTDIIMEKGRAVGVRVSKGEGPVEIRAKIVISAAGVPNTLKMLPAAAAEKSVLSELMGDGSVKSGVGAFSLFVGLRGTTEELGLKAQNLWAFTDADLCGDFKKYLTRRPDVDNPSNIPLIFVSFPSSKDPTQRGRRDILVNQFALLSLWETTNGLKNGKMRGFVAAALVQHRGDDYEALKLSFAQQMWSQVCKFYPQLEGKDEYMELGSPVTNNYYIRSTKGEIYGLDHNYLRFRQDIAAKLRPQVGVPGLYLTGQDVLLCGFSGGMYSGLLTASAVLHRDLFKDCMKLHNVIKKKEKMKEGVVNGVHKSKSE</sequence>
<protein>
    <submittedName>
        <fullName evidence="7">RETSAT</fullName>
    </submittedName>
</protein>
<dbReference type="Gene3D" id="3.50.50.60">
    <property type="entry name" value="FAD/NAD(P)-binding domain"/>
    <property type="match status" value="2"/>
</dbReference>
<organism evidence="7 8">
    <name type="scientific">Bugula neritina</name>
    <name type="common">Brown bryozoan</name>
    <name type="synonym">Sertularia neritina</name>
    <dbReference type="NCBI Taxonomy" id="10212"/>
    <lineage>
        <taxon>Eukaryota</taxon>
        <taxon>Metazoa</taxon>
        <taxon>Spiralia</taxon>
        <taxon>Lophotrochozoa</taxon>
        <taxon>Bryozoa</taxon>
        <taxon>Gymnolaemata</taxon>
        <taxon>Cheilostomatida</taxon>
        <taxon>Flustrina</taxon>
        <taxon>Buguloidea</taxon>
        <taxon>Bugulidae</taxon>
        <taxon>Bugula</taxon>
    </lineage>
</organism>
<evidence type="ECO:0000313" key="8">
    <source>
        <dbReference type="Proteomes" id="UP000593567"/>
    </source>
</evidence>
<keyword evidence="8" id="KW-1185">Reference proteome</keyword>
<name>A0A7J7J6M5_BUGNE</name>
<comment type="caution">
    <text evidence="7">The sequence shown here is derived from an EMBL/GenBank/DDBJ whole genome shotgun (WGS) entry which is preliminary data.</text>
</comment>
<keyword evidence="3" id="KW-0732">Signal</keyword>
<evidence type="ECO:0000256" key="5">
    <source>
        <dbReference type="ARBA" id="ARBA00022857"/>
    </source>
</evidence>
<keyword evidence="6" id="KW-0520">NAD</keyword>
<evidence type="ECO:0000256" key="2">
    <source>
        <dbReference type="ARBA" id="ARBA00022630"/>
    </source>
</evidence>
<dbReference type="SUPFAM" id="SSF51905">
    <property type="entry name" value="FAD/NAD(P)-binding domain"/>
    <property type="match status" value="1"/>
</dbReference>